<evidence type="ECO:0000259" key="3">
    <source>
        <dbReference type="Pfam" id="PF25973"/>
    </source>
</evidence>
<dbReference type="Pfam" id="PF25973">
    <property type="entry name" value="BSH_CzcB"/>
    <property type="match status" value="1"/>
</dbReference>
<evidence type="ECO:0000313" key="5">
    <source>
        <dbReference type="Proteomes" id="UP001596053"/>
    </source>
</evidence>
<sequence length="327" mass="34495">MQVEAAALADYAPTIRLTGEIRARVESDLSFRVAGRIAERLVNVGDHVTAEQVLARLDPQQERATVTAAEAAVASAEAVLRQATSSYERQKALLARGFTTQREHDQAQEAYRTAQASLADARARLGTARDHLSDTVLRAGVAGVITARSAETGQVMQAAQTVFSIAQDGPRDAVFNVNESVFTHELADPAIALTLVADSTVTATGTVREVSPTVNRATGTVRAKIEITQPPAAMTLGASVIGEGRLQSRNLVVVPWSALSSGNGRPAVWTVDPQTKAVLLKPITVEGYGTGKVFVREGLRPGEIVATGGTQFLRPNQIVAVAKGAAQ</sequence>
<protein>
    <submittedName>
        <fullName evidence="4">Efflux RND transporter periplasmic adaptor subunit</fullName>
    </submittedName>
</protein>
<dbReference type="PANTHER" id="PTHR30469">
    <property type="entry name" value="MULTIDRUG RESISTANCE PROTEIN MDTA"/>
    <property type="match status" value="1"/>
</dbReference>
<accession>A0ABW0IW74</accession>
<keyword evidence="5" id="KW-1185">Reference proteome</keyword>
<dbReference type="SUPFAM" id="SSF111369">
    <property type="entry name" value="HlyD-like secretion proteins"/>
    <property type="match status" value="1"/>
</dbReference>
<dbReference type="EMBL" id="JBHSLW010000029">
    <property type="protein sequence ID" value="MFC5421549.1"/>
    <property type="molecule type" value="Genomic_DNA"/>
</dbReference>
<dbReference type="Pfam" id="PF25967">
    <property type="entry name" value="RND-MFP_C"/>
    <property type="match status" value="1"/>
</dbReference>
<reference evidence="5" key="1">
    <citation type="journal article" date="2019" name="Int. J. Syst. Evol. Microbiol.">
        <title>The Global Catalogue of Microorganisms (GCM) 10K type strain sequencing project: providing services to taxonomists for standard genome sequencing and annotation.</title>
        <authorList>
            <consortium name="The Broad Institute Genomics Platform"/>
            <consortium name="The Broad Institute Genome Sequencing Center for Infectious Disease"/>
            <person name="Wu L."/>
            <person name="Ma J."/>
        </authorList>
    </citation>
    <scope>NUCLEOTIDE SEQUENCE [LARGE SCALE GENOMIC DNA]</scope>
    <source>
        <strain evidence="5">NCAIM B.01391</strain>
    </source>
</reference>
<name>A0ABW0IW74_9HYPH</name>
<dbReference type="Gene3D" id="2.40.30.170">
    <property type="match status" value="1"/>
</dbReference>
<organism evidence="4 5">
    <name type="scientific">Bosea eneae</name>
    <dbReference type="NCBI Taxonomy" id="151454"/>
    <lineage>
        <taxon>Bacteria</taxon>
        <taxon>Pseudomonadati</taxon>
        <taxon>Pseudomonadota</taxon>
        <taxon>Alphaproteobacteria</taxon>
        <taxon>Hyphomicrobiales</taxon>
        <taxon>Boseaceae</taxon>
        <taxon>Bosea</taxon>
    </lineage>
</organism>
<feature type="domain" description="Multidrug resistance protein MdtA-like C-terminal permuted SH3" evidence="2">
    <location>
        <begin position="250"/>
        <end position="311"/>
    </location>
</feature>
<comment type="caution">
    <text evidence="4">The sequence shown here is derived from an EMBL/GenBank/DDBJ whole genome shotgun (WGS) entry which is preliminary data.</text>
</comment>
<proteinExistence type="inferred from homology"/>
<feature type="domain" description="CzcB-like barrel-sandwich hybrid" evidence="3">
    <location>
        <begin position="31"/>
        <end position="166"/>
    </location>
</feature>
<evidence type="ECO:0000313" key="4">
    <source>
        <dbReference type="EMBL" id="MFC5421549.1"/>
    </source>
</evidence>
<dbReference type="PANTHER" id="PTHR30469:SF38">
    <property type="entry name" value="HLYD FAMILY SECRETION PROTEIN"/>
    <property type="match status" value="1"/>
</dbReference>
<dbReference type="InterPro" id="IPR058627">
    <property type="entry name" value="MdtA-like_C"/>
</dbReference>
<dbReference type="InterPro" id="IPR058647">
    <property type="entry name" value="BSH_CzcB-like"/>
</dbReference>
<dbReference type="Proteomes" id="UP001596053">
    <property type="component" value="Unassembled WGS sequence"/>
</dbReference>
<evidence type="ECO:0000259" key="2">
    <source>
        <dbReference type="Pfam" id="PF25967"/>
    </source>
</evidence>
<gene>
    <name evidence="4" type="ORF">ACFPOB_18490</name>
</gene>
<dbReference type="Gene3D" id="2.40.50.100">
    <property type="match status" value="1"/>
</dbReference>
<dbReference type="RefSeq" id="WP_377799833.1">
    <property type="nucleotide sequence ID" value="NZ_JBHSLW010000029.1"/>
</dbReference>
<comment type="similarity">
    <text evidence="1">Belongs to the membrane fusion protein (MFP) (TC 8.A.1) family.</text>
</comment>
<dbReference type="Gene3D" id="2.40.420.20">
    <property type="match status" value="1"/>
</dbReference>
<dbReference type="InterPro" id="IPR006143">
    <property type="entry name" value="RND_pump_MFP"/>
</dbReference>
<dbReference type="Gene3D" id="1.10.287.470">
    <property type="entry name" value="Helix hairpin bin"/>
    <property type="match status" value="1"/>
</dbReference>
<evidence type="ECO:0000256" key="1">
    <source>
        <dbReference type="ARBA" id="ARBA00009477"/>
    </source>
</evidence>
<dbReference type="NCBIfam" id="TIGR01730">
    <property type="entry name" value="RND_mfp"/>
    <property type="match status" value="1"/>
</dbReference>